<dbReference type="Gene3D" id="1.25.40.20">
    <property type="entry name" value="Ankyrin repeat-containing domain"/>
    <property type="match status" value="3"/>
</dbReference>
<evidence type="ECO:0000313" key="5">
    <source>
        <dbReference type="EMBL" id="USW46689.1"/>
    </source>
</evidence>
<dbReference type="Proteomes" id="UP001056384">
    <property type="component" value="Chromosome 1"/>
</dbReference>
<accession>A0A9Q9AFR5</accession>
<dbReference type="PROSITE" id="PS50088">
    <property type="entry name" value="ANK_REPEAT"/>
    <property type="match status" value="3"/>
</dbReference>
<organism evidence="5 6">
    <name type="scientific">Septoria linicola</name>
    <dbReference type="NCBI Taxonomy" id="215465"/>
    <lineage>
        <taxon>Eukaryota</taxon>
        <taxon>Fungi</taxon>
        <taxon>Dikarya</taxon>
        <taxon>Ascomycota</taxon>
        <taxon>Pezizomycotina</taxon>
        <taxon>Dothideomycetes</taxon>
        <taxon>Dothideomycetidae</taxon>
        <taxon>Mycosphaerellales</taxon>
        <taxon>Mycosphaerellaceae</taxon>
        <taxon>Septoria</taxon>
    </lineage>
</organism>
<dbReference type="SUPFAM" id="SSF48403">
    <property type="entry name" value="Ankyrin repeat"/>
    <property type="match status" value="1"/>
</dbReference>
<sequence length="355" mass="38125">MGFDTMRSYEQFMEQTFSRARTRSSDSDKIKRQDSCMFNSELRQEVHTQPQESLDSSRKMRQHKPSSLSPAIPAFQAALSKWSPPPSPGSASPGTPQALPEVAPARTPSQIANSIYISACAGDFQGMQSAITQGASVNCSVLVPGIFETFKPAKSGHLSPLAGAASHGQLGSVKYLVSAGAEISPSTTRSASSPLHQACRSNSLAIVKFLLEHGADVNIDNAYKVTPIMYACRYSSSEIVSLLLQYQPDLSKVSFIGSTALNWAVFPGKVDAAELLLRAGGDPNQAMPDGNTSLHCAVLTGNASMVKVMLQYGADPFLRNEANETALQLTEGHVGNEKIVAMLKTVIAMCQQRRR</sequence>
<evidence type="ECO:0000256" key="2">
    <source>
        <dbReference type="ARBA" id="ARBA00023043"/>
    </source>
</evidence>
<name>A0A9Q9AFR5_9PEZI</name>
<evidence type="ECO:0000313" key="6">
    <source>
        <dbReference type="Proteomes" id="UP001056384"/>
    </source>
</evidence>
<keyword evidence="2 3" id="KW-0040">ANK repeat</keyword>
<dbReference type="PANTHER" id="PTHR24171">
    <property type="entry name" value="ANKYRIN REPEAT DOMAIN-CONTAINING PROTEIN 39-RELATED"/>
    <property type="match status" value="1"/>
</dbReference>
<gene>
    <name evidence="5" type="ORF">Slin15195_G000080</name>
</gene>
<evidence type="ECO:0000256" key="1">
    <source>
        <dbReference type="ARBA" id="ARBA00022737"/>
    </source>
</evidence>
<protein>
    <submittedName>
        <fullName evidence="5">Ankyrin repeat-containing domain superfamily</fullName>
    </submittedName>
</protein>
<feature type="region of interest" description="Disordered" evidence="4">
    <location>
        <begin position="16"/>
        <end position="101"/>
    </location>
</feature>
<dbReference type="PROSITE" id="PS50297">
    <property type="entry name" value="ANK_REP_REGION"/>
    <property type="match status" value="3"/>
</dbReference>
<feature type="repeat" description="ANK" evidence="3">
    <location>
        <begin position="256"/>
        <end position="288"/>
    </location>
</feature>
<dbReference type="InterPro" id="IPR002110">
    <property type="entry name" value="Ankyrin_rpt"/>
</dbReference>
<dbReference type="SMART" id="SM00248">
    <property type="entry name" value="ANK"/>
    <property type="match status" value="6"/>
</dbReference>
<feature type="repeat" description="ANK" evidence="3">
    <location>
        <begin position="190"/>
        <end position="222"/>
    </location>
</feature>
<dbReference type="Pfam" id="PF12796">
    <property type="entry name" value="Ank_2"/>
    <property type="match status" value="2"/>
</dbReference>
<feature type="repeat" description="ANK" evidence="3">
    <location>
        <begin position="289"/>
        <end position="321"/>
    </location>
</feature>
<dbReference type="InterPro" id="IPR036770">
    <property type="entry name" value="Ankyrin_rpt-contain_sf"/>
</dbReference>
<keyword evidence="6" id="KW-1185">Reference proteome</keyword>
<keyword evidence="1" id="KW-0677">Repeat</keyword>
<proteinExistence type="predicted"/>
<evidence type="ECO:0000256" key="4">
    <source>
        <dbReference type="SAM" id="MobiDB-lite"/>
    </source>
</evidence>
<feature type="compositionally biased region" description="Basic and acidic residues" evidence="4">
    <location>
        <begin position="23"/>
        <end position="34"/>
    </location>
</feature>
<evidence type="ECO:0000256" key="3">
    <source>
        <dbReference type="PROSITE-ProRule" id="PRU00023"/>
    </source>
</evidence>
<dbReference type="AlphaFoldDB" id="A0A9Q9AFR5"/>
<dbReference type="EMBL" id="CP099418">
    <property type="protein sequence ID" value="USW46689.1"/>
    <property type="molecule type" value="Genomic_DNA"/>
</dbReference>
<reference evidence="5" key="1">
    <citation type="submission" date="2022-06" db="EMBL/GenBank/DDBJ databases">
        <title>Complete genome sequences of two strains of the flax pathogen Septoria linicola.</title>
        <authorList>
            <person name="Lapalu N."/>
            <person name="Simon A."/>
            <person name="Demenou B."/>
            <person name="Paumier D."/>
            <person name="Guillot M.-P."/>
            <person name="Gout L."/>
            <person name="Valade R."/>
        </authorList>
    </citation>
    <scope>NUCLEOTIDE SEQUENCE</scope>
    <source>
        <strain evidence="5">SE15195</strain>
    </source>
</reference>